<evidence type="ECO:0000256" key="2">
    <source>
        <dbReference type="ARBA" id="ARBA00022490"/>
    </source>
</evidence>
<evidence type="ECO:0000256" key="3">
    <source>
        <dbReference type="ARBA" id="ARBA00022603"/>
    </source>
</evidence>
<evidence type="ECO:0000259" key="8">
    <source>
        <dbReference type="Pfam" id="PF01035"/>
    </source>
</evidence>
<dbReference type="AlphaFoldDB" id="A0A5C4LDK5"/>
<dbReference type="GO" id="GO:0003908">
    <property type="term" value="F:methylated-DNA-[protein]-cysteine S-methyltransferase activity"/>
    <property type="evidence" value="ECO:0007669"/>
    <property type="project" value="UniProtKB-EC"/>
</dbReference>
<organism evidence="9 10">
    <name type="scientific">Methylobacterium terricola</name>
    <dbReference type="NCBI Taxonomy" id="2583531"/>
    <lineage>
        <taxon>Bacteria</taxon>
        <taxon>Pseudomonadati</taxon>
        <taxon>Pseudomonadota</taxon>
        <taxon>Alphaproteobacteria</taxon>
        <taxon>Hyphomicrobiales</taxon>
        <taxon>Methylobacteriaceae</taxon>
        <taxon>Methylobacterium</taxon>
    </lineage>
</organism>
<dbReference type="SUPFAM" id="SSF46767">
    <property type="entry name" value="Methylated DNA-protein cysteine methyltransferase, C-terminal domain"/>
    <property type="match status" value="1"/>
</dbReference>
<evidence type="ECO:0000256" key="1">
    <source>
        <dbReference type="ARBA" id="ARBA00001286"/>
    </source>
</evidence>
<dbReference type="GO" id="GO:0032259">
    <property type="term" value="P:methylation"/>
    <property type="evidence" value="ECO:0007669"/>
    <property type="project" value="UniProtKB-KW"/>
</dbReference>
<dbReference type="Proteomes" id="UP000305267">
    <property type="component" value="Unassembled WGS sequence"/>
</dbReference>
<keyword evidence="6" id="KW-0234">DNA repair</keyword>
<evidence type="ECO:0000256" key="6">
    <source>
        <dbReference type="ARBA" id="ARBA00023204"/>
    </source>
</evidence>
<dbReference type="GO" id="GO:0006281">
    <property type="term" value="P:DNA repair"/>
    <property type="evidence" value="ECO:0007669"/>
    <property type="project" value="UniProtKB-KW"/>
</dbReference>
<evidence type="ECO:0000256" key="4">
    <source>
        <dbReference type="ARBA" id="ARBA00022679"/>
    </source>
</evidence>
<comment type="catalytic activity">
    <reaction evidence="1">
        <text>a 4-O-methyl-thymidine in DNA + L-cysteinyl-[protein] = a thymidine in DNA + S-methyl-L-cysteinyl-[protein]</text>
        <dbReference type="Rhea" id="RHEA:53428"/>
        <dbReference type="Rhea" id="RHEA-COMP:10131"/>
        <dbReference type="Rhea" id="RHEA-COMP:10132"/>
        <dbReference type="Rhea" id="RHEA-COMP:13555"/>
        <dbReference type="Rhea" id="RHEA-COMP:13556"/>
        <dbReference type="ChEBI" id="CHEBI:29950"/>
        <dbReference type="ChEBI" id="CHEBI:82612"/>
        <dbReference type="ChEBI" id="CHEBI:137386"/>
        <dbReference type="ChEBI" id="CHEBI:137387"/>
        <dbReference type="EC" id="2.1.1.63"/>
    </reaction>
</comment>
<dbReference type="NCBIfam" id="TIGR00589">
    <property type="entry name" value="ogt"/>
    <property type="match status" value="1"/>
</dbReference>
<feature type="domain" description="Methylated-DNA-[protein]-cysteine S-methyltransferase DNA binding" evidence="8">
    <location>
        <begin position="89"/>
        <end position="168"/>
    </location>
</feature>
<proteinExistence type="predicted"/>
<dbReference type="FunFam" id="1.10.10.10:FF:000337">
    <property type="entry name" value="Methylated-DNA--protein-cysteine methyltransferase"/>
    <property type="match status" value="1"/>
</dbReference>
<dbReference type="OrthoDB" id="9802228at2"/>
<evidence type="ECO:0000256" key="7">
    <source>
        <dbReference type="ARBA" id="ARBA00049348"/>
    </source>
</evidence>
<sequence length="180" mass="19090">MTTTFLLGSLPTPIGTMLLVFDEDAALRALDWSDHEARMRRLLRLHYGTAFALNEVAPPPALAAPIAAYFAGDLRAIDGLSVRTNGTVFQREVWAALRAIPAGTTVSYGALAQRLGRDKAVRAVGLANGANPVGLVVPCHRVIGANDSLTGYGGGLHRKQWLLAHEGVTLGGRQGRLDLG</sequence>
<dbReference type="EMBL" id="VDDA01000011">
    <property type="protein sequence ID" value="TNC10794.1"/>
    <property type="molecule type" value="Genomic_DNA"/>
</dbReference>
<dbReference type="InterPro" id="IPR036631">
    <property type="entry name" value="MGMT_N_sf"/>
</dbReference>
<dbReference type="PANTHER" id="PTHR10815:SF5">
    <property type="entry name" value="METHYLATED-DNA--PROTEIN-CYSTEINE METHYLTRANSFERASE"/>
    <property type="match status" value="1"/>
</dbReference>
<dbReference type="RefSeq" id="WP_139037847.1">
    <property type="nucleotide sequence ID" value="NZ_VDDA01000011.1"/>
</dbReference>
<protein>
    <submittedName>
        <fullName evidence="9">Methylated-DNA--[protein]-cysteine S-methyltransferase</fullName>
    </submittedName>
</protein>
<keyword evidence="2" id="KW-0963">Cytoplasm</keyword>
<dbReference type="Pfam" id="PF01035">
    <property type="entry name" value="DNA_binding_1"/>
    <property type="match status" value="1"/>
</dbReference>
<comment type="catalytic activity">
    <reaction evidence="7">
        <text>a 6-O-methyl-2'-deoxyguanosine in DNA + L-cysteinyl-[protein] = S-methyl-L-cysteinyl-[protein] + a 2'-deoxyguanosine in DNA</text>
        <dbReference type="Rhea" id="RHEA:24000"/>
        <dbReference type="Rhea" id="RHEA-COMP:10131"/>
        <dbReference type="Rhea" id="RHEA-COMP:10132"/>
        <dbReference type="Rhea" id="RHEA-COMP:11367"/>
        <dbReference type="Rhea" id="RHEA-COMP:11368"/>
        <dbReference type="ChEBI" id="CHEBI:29950"/>
        <dbReference type="ChEBI" id="CHEBI:82612"/>
        <dbReference type="ChEBI" id="CHEBI:85445"/>
        <dbReference type="ChEBI" id="CHEBI:85448"/>
        <dbReference type="EC" id="2.1.1.63"/>
    </reaction>
</comment>
<keyword evidence="5" id="KW-0227">DNA damage</keyword>
<dbReference type="Gene3D" id="1.10.10.10">
    <property type="entry name" value="Winged helix-like DNA-binding domain superfamily/Winged helix DNA-binding domain"/>
    <property type="match status" value="1"/>
</dbReference>
<evidence type="ECO:0000313" key="10">
    <source>
        <dbReference type="Proteomes" id="UP000305267"/>
    </source>
</evidence>
<evidence type="ECO:0000313" key="9">
    <source>
        <dbReference type="EMBL" id="TNC10794.1"/>
    </source>
</evidence>
<dbReference type="CDD" id="cd06445">
    <property type="entry name" value="ATase"/>
    <property type="match status" value="1"/>
</dbReference>
<keyword evidence="4 9" id="KW-0808">Transferase</keyword>
<reference evidence="9 10" key="1">
    <citation type="submission" date="2019-06" db="EMBL/GenBank/DDBJ databases">
        <title>Genome of Methylobacterium sp. 17Sr1-39.</title>
        <authorList>
            <person name="Seo T."/>
        </authorList>
    </citation>
    <scope>NUCLEOTIDE SEQUENCE [LARGE SCALE GENOMIC DNA]</scope>
    <source>
        <strain evidence="9 10">17Sr1-39</strain>
    </source>
</reference>
<dbReference type="InterPro" id="IPR014048">
    <property type="entry name" value="MethylDNA_cys_MeTrfase_DNA-bd"/>
</dbReference>
<dbReference type="InterPro" id="IPR036388">
    <property type="entry name" value="WH-like_DNA-bd_sf"/>
</dbReference>
<accession>A0A5C4LDK5</accession>
<evidence type="ECO:0000256" key="5">
    <source>
        <dbReference type="ARBA" id="ARBA00022763"/>
    </source>
</evidence>
<dbReference type="PANTHER" id="PTHR10815">
    <property type="entry name" value="METHYLATED-DNA--PROTEIN-CYSTEINE METHYLTRANSFERASE"/>
    <property type="match status" value="1"/>
</dbReference>
<dbReference type="InterPro" id="IPR001497">
    <property type="entry name" value="MethylDNA_cys_MeTrfase_AS"/>
</dbReference>
<comment type="caution">
    <text evidence="9">The sequence shown here is derived from an EMBL/GenBank/DDBJ whole genome shotgun (WGS) entry which is preliminary data.</text>
</comment>
<gene>
    <name evidence="9" type="ORF">FF100_21820</name>
</gene>
<keyword evidence="3 9" id="KW-0489">Methyltransferase</keyword>
<name>A0A5C4LDK5_9HYPH</name>
<dbReference type="InterPro" id="IPR036217">
    <property type="entry name" value="MethylDNA_cys_MeTrfase_DNAb"/>
</dbReference>
<keyword evidence="10" id="KW-1185">Reference proteome</keyword>
<dbReference type="PROSITE" id="PS00374">
    <property type="entry name" value="MGMT"/>
    <property type="match status" value="1"/>
</dbReference>
<dbReference type="SUPFAM" id="SSF53155">
    <property type="entry name" value="Methylated DNA-protein cysteine methyltransferase domain"/>
    <property type="match status" value="1"/>
</dbReference>